<dbReference type="InterPro" id="IPR000014">
    <property type="entry name" value="PAS"/>
</dbReference>
<evidence type="ECO:0000256" key="1">
    <source>
        <dbReference type="ARBA" id="ARBA00022553"/>
    </source>
</evidence>
<organism evidence="6 7">
    <name type="scientific">Polyangium mundeleinium</name>
    <dbReference type="NCBI Taxonomy" id="2995306"/>
    <lineage>
        <taxon>Bacteria</taxon>
        <taxon>Pseudomonadati</taxon>
        <taxon>Myxococcota</taxon>
        <taxon>Polyangia</taxon>
        <taxon>Polyangiales</taxon>
        <taxon>Polyangiaceae</taxon>
        <taxon>Polyangium</taxon>
    </lineage>
</organism>
<dbReference type="Pfam" id="PF01740">
    <property type="entry name" value="STAS"/>
    <property type="match status" value="1"/>
</dbReference>
<dbReference type="InterPro" id="IPR001610">
    <property type="entry name" value="PAC"/>
</dbReference>
<dbReference type="InterPro" id="IPR013656">
    <property type="entry name" value="PAS_4"/>
</dbReference>
<gene>
    <name evidence="6" type="ORF">POL67_01825</name>
</gene>
<dbReference type="PROSITE" id="PS50113">
    <property type="entry name" value="PAC"/>
    <property type="match status" value="1"/>
</dbReference>
<evidence type="ECO:0000259" key="3">
    <source>
        <dbReference type="PROSITE" id="PS50112"/>
    </source>
</evidence>
<dbReference type="PANTHER" id="PTHR33745">
    <property type="entry name" value="RSBT ANTAGONIST PROTEIN RSBS-RELATED"/>
    <property type="match status" value="1"/>
</dbReference>
<dbReference type="NCBIfam" id="TIGR00229">
    <property type="entry name" value="sensory_box"/>
    <property type="match status" value="1"/>
</dbReference>
<dbReference type="InterPro" id="IPR036513">
    <property type="entry name" value="STAS_dom_sf"/>
</dbReference>
<dbReference type="PANTHER" id="PTHR33745:SF3">
    <property type="entry name" value="RSBT CO-ANTAGONIST PROTEIN RSBRC"/>
    <property type="match status" value="1"/>
</dbReference>
<keyword evidence="7" id="KW-1185">Reference proteome</keyword>
<proteinExistence type="predicted"/>
<dbReference type="InterPro" id="IPR051932">
    <property type="entry name" value="Bact_StressResp_Reg"/>
</dbReference>
<evidence type="ECO:0000313" key="6">
    <source>
        <dbReference type="EMBL" id="MDC0740064.1"/>
    </source>
</evidence>
<dbReference type="PROSITE" id="PS50801">
    <property type="entry name" value="STAS"/>
    <property type="match status" value="1"/>
</dbReference>
<feature type="domain" description="STAS" evidence="5">
    <location>
        <begin position="174"/>
        <end position="262"/>
    </location>
</feature>
<comment type="caution">
    <text evidence="6">The sequence shown here is derived from an EMBL/GenBank/DDBJ whole genome shotgun (WGS) entry which is preliminary data.</text>
</comment>
<feature type="domain" description="PAS" evidence="3">
    <location>
        <begin position="31"/>
        <end position="101"/>
    </location>
</feature>
<keyword evidence="2" id="KW-0175">Coiled coil</keyword>
<reference evidence="6 7" key="1">
    <citation type="submission" date="2022-11" db="EMBL/GenBank/DDBJ databases">
        <title>Minimal conservation of predation-associated metabolite biosynthetic gene clusters underscores biosynthetic potential of Myxococcota including descriptions for ten novel species: Archangium lansinium sp. nov., Myxococcus landrumus sp. nov., Nannocystis bai.</title>
        <authorList>
            <person name="Ahearne A."/>
            <person name="Stevens C."/>
            <person name="Dowd S."/>
        </authorList>
    </citation>
    <scope>NUCLEOTIDE SEQUENCE [LARGE SCALE GENOMIC DNA]</scope>
    <source>
        <strain evidence="6 7">RJM3</strain>
    </source>
</reference>
<protein>
    <submittedName>
        <fullName evidence="6">PAS domain S-box protein</fullName>
    </submittedName>
</protein>
<dbReference type="SMART" id="SM00091">
    <property type="entry name" value="PAS"/>
    <property type="match status" value="1"/>
</dbReference>
<dbReference type="EMBL" id="JAQNDO010000001">
    <property type="protein sequence ID" value="MDC0740064.1"/>
    <property type="molecule type" value="Genomic_DNA"/>
</dbReference>
<dbReference type="SMART" id="SM00086">
    <property type="entry name" value="PAC"/>
    <property type="match status" value="1"/>
</dbReference>
<dbReference type="RefSeq" id="WP_271914925.1">
    <property type="nucleotide sequence ID" value="NZ_JAQNDO010000001.1"/>
</dbReference>
<dbReference type="Gene3D" id="3.30.450.20">
    <property type="entry name" value="PAS domain"/>
    <property type="match status" value="1"/>
</dbReference>
<feature type="domain" description="PAC" evidence="4">
    <location>
        <begin position="105"/>
        <end position="157"/>
    </location>
</feature>
<dbReference type="Proteomes" id="UP001221411">
    <property type="component" value="Unassembled WGS sequence"/>
</dbReference>
<feature type="coiled-coil region" evidence="2">
    <location>
        <begin position="11"/>
        <end position="41"/>
    </location>
</feature>
<sequence length="290" mass="32327">MLTDTNVTSRGDEAASELARLRKENRRLREDQRRLEMLVEVTNDWVWEIDASGVYTFVSPRIRDFLGFEPEEALGKTPFDFMPAEEVPRLRALFGSLVAARAPFKDVENVNVHKDGRRVVLETSGVPLFDEAGTLCGYRGVDRDVTMRKVAESERARMQEEIIRAQESMLEELETPLLPVAEGVLVMPLIGSVDKRRAARIVDALLAAVSTRAATFAIIDLTGLRAADQAVMRLLCEAVRGARLLGAEVLLTGVRPEVARTMVELELHGVRTLSTLARGITFALGMQRRR</sequence>
<dbReference type="PROSITE" id="PS50112">
    <property type="entry name" value="PAS"/>
    <property type="match status" value="1"/>
</dbReference>
<evidence type="ECO:0000313" key="7">
    <source>
        <dbReference type="Proteomes" id="UP001221411"/>
    </source>
</evidence>
<dbReference type="CDD" id="cd07041">
    <property type="entry name" value="STAS_RsbR_RsbS_like"/>
    <property type="match status" value="1"/>
</dbReference>
<name>A0ABT5EF33_9BACT</name>
<accession>A0ABT5EF33</accession>
<dbReference type="CDD" id="cd00130">
    <property type="entry name" value="PAS"/>
    <property type="match status" value="1"/>
</dbReference>
<evidence type="ECO:0000259" key="4">
    <source>
        <dbReference type="PROSITE" id="PS50113"/>
    </source>
</evidence>
<dbReference type="Pfam" id="PF08448">
    <property type="entry name" value="PAS_4"/>
    <property type="match status" value="1"/>
</dbReference>
<dbReference type="Gene3D" id="3.30.750.24">
    <property type="entry name" value="STAS domain"/>
    <property type="match status" value="1"/>
</dbReference>
<dbReference type="SUPFAM" id="SSF52091">
    <property type="entry name" value="SpoIIaa-like"/>
    <property type="match status" value="1"/>
</dbReference>
<evidence type="ECO:0000259" key="5">
    <source>
        <dbReference type="PROSITE" id="PS50801"/>
    </source>
</evidence>
<evidence type="ECO:0000256" key="2">
    <source>
        <dbReference type="SAM" id="Coils"/>
    </source>
</evidence>
<dbReference type="InterPro" id="IPR000700">
    <property type="entry name" value="PAS-assoc_C"/>
</dbReference>
<dbReference type="SUPFAM" id="SSF55785">
    <property type="entry name" value="PYP-like sensor domain (PAS domain)"/>
    <property type="match status" value="1"/>
</dbReference>
<dbReference type="InterPro" id="IPR035965">
    <property type="entry name" value="PAS-like_dom_sf"/>
</dbReference>
<dbReference type="InterPro" id="IPR002645">
    <property type="entry name" value="STAS_dom"/>
</dbReference>
<keyword evidence="1" id="KW-0597">Phosphoprotein</keyword>